<dbReference type="RefSeq" id="WP_406700379.1">
    <property type="nucleotide sequence ID" value="NZ_CP155447.1"/>
</dbReference>
<accession>A0AAU7CR01</accession>
<feature type="transmembrane region" description="Helical" evidence="1">
    <location>
        <begin position="148"/>
        <end position="168"/>
    </location>
</feature>
<keyword evidence="1" id="KW-1133">Transmembrane helix</keyword>
<evidence type="ECO:0000256" key="1">
    <source>
        <dbReference type="SAM" id="Phobius"/>
    </source>
</evidence>
<reference evidence="2" key="1">
    <citation type="submission" date="2024-05" db="EMBL/GenBank/DDBJ databases">
        <title>Planctomycetes of the genus Singulisphaera possess chitinolytic capabilities.</title>
        <authorList>
            <person name="Ivanova A."/>
        </authorList>
    </citation>
    <scope>NUCLEOTIDE SEQUENCE</scope>
    <source>
        <strain evidence="2">Ch08T</strain>
    </source>
</reference>
<feature type="transmembrane region" description="Helical" evidence="1">
    <location>
        <begin position="54"/>
        <end position="74"/>
    </location>
</feature>
<feature type="transmembrane region" description="Helical" evidence="1">
    <location>
        <begin position="24"/>
        <end position="42"/>
    </location>
</feature>
<proteinExistence type="predicted"/>
<keyword evidence="1" id="KW-0812">Transmembrane</keyword>
<name>A0AAU7CR01_9BACT</name>
<dbReference type="AlphaFoldDB" id="A0AAU7CR01"/>
<feature type="transmembrane region" description="Helical" evidence="1">
    <location>
        <begin position="117"/>
        <end position="136"/>
    </location>
</feature>
<keyword evidence="1" id="KW-0472">Membrane</keyword>
<dbReference type="EMBL" id="CP155447">
    <property type="protein sequence ID" value="XBH07542.1"/>
    <property type="molecule type" value="Genomic_DNA"/>
</dbReference>
<feature type="transmembrane region" description="Helical" evidence="1">
    <location>
        <begin position="86"/>
        <end position="105"/>
    </location>
</feature>
<sequence>MPPKRSGTKATSSSPAGNATSPQLINALLLSAAVSYGLFILVQRGKVSWPPHDLLASIYTLAGCLALVGPVVLARVDSGERGLGELLWMTGGLLLWVFNATAMARGSWRMEAWATPLGYEAMGMTMFAVLLAGWRCRLGSRSWSWTNVTGWILGLFWVAMAFSTFMPARFPGLASR</sequence>
<gene>
    <name evidence="2" type="ORF">V5E97_16325</name>
</gene>
<evidence type="ECO:0000313" key="2">
    <source>
        <dbReference type="EMBL" id="XBH07542.1"/>
    </source>
</evidence>
<protein>
    <submittedName>
        <fullName evidence="2">Uncharacterized protein</fullName>
    </submittedName>
</protein>
<organism evidence="2">
    <name type="scientific">Singulisphaera sp. Ch08</name>
    <dbReference type="NCBI Taxonomy" id="3120278"/>
    <lineage>
        <taxon>Bacteria</taxon>
        <taxon>Pseudomonadati</taxon>
        <taxon>Planctomycetota</taxon>
        <taxon>Planctomycetia</taxon>
        <taxon>Isosphaerales</taxon>
        <taxon>Isosphaeraceae</taxon>
        <taxon>Singulisphaera</taxon>
    </lineage>
</organism>